<dbReference type="PANTHER" id="PTHR11748:SF111">
    <property type="entry name" value="D-LACTATE DEHYDROGENASE, MITOCHONDRIAL-RELATED"/>
    <property type="match status" value="1"/>
</dbReference>
<keyword evidence="7" id="KW-0560">Oxidoreductase</keyword>
<keyword evidence="4" id="KW-0285">Flavoprotein</keyword>
<keyword evidence="13" id="KW-1185">Reference proteome</keyword>
<evidence type="ECO:0000256" key="9">
    <source>
        <dbReference type="ARBA" id="ARBA00038897"/>
    </source>
</evidence>
<evidence type="ECO:0000256" key="3">
    <source>
        <dbReference type="ARBA" id="ARBA00008000"/>
    </source>
</evidence>
<evidence type="ECO:0000256" key="4">
    <source>
        <dbReference type="ARBA" id="ARBA00022630"/>
    </source>
</evidence>
<dbReference type="InterPro" id="IPR004113">
    <property type="entry name" value="FAD-bd_oxidored_4_C"/>
</dbReference>
<evidence type="ECO:0000259" key="11">
    <source>
        <dbReference type="PROSITE" id="PS51387"/>
    </source>
</evidence>
<dbReference type="Pfam" id="PF01565">
    <property type="entry name" value="FAD_binding_4"/>
    <property type="match status" value="1"/>
</dbReference>
<proteinExistence type="inferred from homology"/>
<evidence type="ECO:0000256" key="6">
    <source>
        <dbReference type="ARBA" id="ARBA00022946"/>
    </source>
</evidence>
<feature type="region of interest" description="Disordered" evidence="10">
    <location>
        <begin position="74"/>
        <end position="99"/>
    </location>
</feature>
<dbReference type="InterPro" id="IPR016171">
    <property type="entry name" value="Vanillyl_alc_oxidase_C-sub2"/>
</dbReference>
<evidence type="ECO:0000256" key="10">
    <source>
        <dbReference type="SAM" id="MobiDB-lite"/>
    </source>
</evidence>
<dbReference type="GO" id="GO:1903457">
    <property type="term" value="P:lactate catabolic process"/>
    <property type="evidence" value="ECO:0007669"/>
    <property type="project" value="TreeGrafter"/>
</dbReference>
<evidence type="ECO:0000313" key="13">
    <source>
        <dbReference type="Proteomes" id="UP001300502"/>
    </source>
</evidence>
<organism evidence="12 13">
    <name type="scientific">Galdieria yellowstonensis</name>
    <dbReference type="NCBI Taxonomy" id="3028027"/>
    <lineage>
        <taxon>Eukaryota</taxon>
        <taxon>Rhodophyta</taxon>
        <taxon>Bangiophyceae</taxon>
        <taxon>Galdieriales</taxon>
        <taxon>Galdieriaceae</taxon>
        <taxon>Galdieria</taxon>
    </lineage>
</organism>
<dbReference type="InterPro" id="IPR036318">
    <property type="entry name" value="FAD-bd_PCMH-like_sf"/>
</dbReference>
<dbReference type="Proteomes" id="UP001300502">
    <property type="component" value="Unassembled WGS sequence"/>
</dbReference>
<dbReference type="GO" id="GO:0005739">
    <property type="term" value="C:mitochondrion"/>
    <property type="evidence" value="ECO:0007669"/>
    <property type="project" value="UniProtKB-SubCell"/>
</dbReference>
<dbReference type="Pfam" id="PF02913">
    <property type="entry name" value="FAD-oxidase_C"/>
    <property type="match status" value="1"/>
</dbReference>
<dbReference type="FunFam" id="1.10.45.10:FF:000001">
    <property type="entry name" value="D-lactate dehydrogenase mitochondrial"/>
    <property type="match status" value="1"/>
</dbReference>
<comment type="cofactor">
    <cofactor evidence="1">
        <name>FAD</name>
        <dbReference type="ChEBI" id="CHEBI:57692"/>
    </cofactor>
</comment>
<feature type="domain" description="FAD-binding PCMH-type" evidence="11">
    <location>
        <begin position="138"/>
        <end position="315"/>
    </location>
</feature>
<evidence type="ECO:0000256" key="2">
    <source>
        <dbReference type="ARBA" id="ARBA00004173"/>
    </source>
</evidence>
<feature type="compositionally biased region" description="Basic and acidic residues" evidence="10">
    <location>
        <begin position="74"/>
        <end position="88"/>
    </location>
</feature>
<comment type="subcellular location">
    <subcellularLocation>
        <location evidence="2">Mitochondrion</location>
    </subcellularLocation>
</comment>
<evidence type="ECO:0000256" key="1">
    <source>
        <dbReference type="ARBA" id="ARBA00001974"/>
    </source>
</evidence>
<accession>A0AAV9IIJ8</accession>
<comment type="caution">
    <text evidence="12">The sequence shown here is derived from an EMBL/GenBank/DDBJ whole genome shotgun (WGS) entry which is preliminary data.</text>
</comment>
<dbReference type="FunFam" id="3.30.70.2740:FF:000001">
    <property type="entry name" value="D-lactate dehydrogenase mitochondrial"/>
    <property type="match status" value="1"/>
</dbReference>
<dbReference type="Gene3D" id="3.30.465.10">
    <property type="match status" value="1"/>
</dbReference>
<dbReference type="SUPFAM" id="SSF56176">
    <property type="entry name" value="FAD-binding/transporter-associated domain-like"/>
    <property type="match status" value="1"/>
</dbReference>
<dbReference type="GO" id="GO:0004458">
    <property type="term" value="F:D-lactate dehydrogenase (cytochrome) activity"/>
    <property type="evidence" value="ECO:0007669"/>
    <property type="project" value="UniProtKB-EC"/>
</dbReference>
<evidence type="ECO:0000313" key="12">
    <source>
        <dbReference type="EMBL" id="KAK4527262.1"/>
    </source>
</evidence>
<evidence type="ECO:0000256" key="8">
    <source>
        <dbReference type="ARBA" id="ARBA00023128"/>
    </source>
</evidence>
<dbReference type="GO" id="GO:0008720">
    <property type="term" value="F:D-lactate dehydrogenase (NAD+) activity"/>
    <property type="evidence" value="ECO:0007669"/>
    <property type="project" value="TreeGrafter"/>
</dbReference>
<dbReference type="PANTHER" id="PTHR11748">
    <property type="entry name" value="D-LACTATE DEHYDROGENASE"/>
    <property type="match status" value="1"/>
</dbReference>
<dbReference type="EMBL" id="JANCYU010000049">
    <property type="protein sequence ID" value="KAK4527262.1"/>
    <property type="molecule type" value="Genomic_DNA"/>
</dbReference>
<gene>
    <name evidence="12" type="ORF">GAYE_SCF37G5184</name>
</gene>
<dbReference type="PROSITE" id="PS51387">
    <property type="entry name" value="FAD_PCMH"/>
    <property type="match status" value="1"/>
</dbReference>
<evidence type="ECO:0000256" key="7">
    <source>
        <dbReference type="ARBA" id="ARBA00023002"/>
    </source>
</evidence>
<dbReference type="InterPro" id="IPR016169">
    <property type="entry name" value="FAD-bd_PCMH_sub2"/>
</dbReference>
<dbReference type="GO" id="GO:0071949">
    <property type="term" value="F:FAD binding"/>
    <property type="evidence" value="ECO:0007669"/>
    <property type="project" value="InterPro"/>
</dbReference>
<protein>
    <recommendedName>
        <fullName evidence="9">D-lactate dehydrogenase (cytochrome)</fullName>
        <ecNumber evidence="9">1.1.2.4</ecNumber>
    </recommendedName>
</protein>
<evidence type="ECO:0000256" key="5">
    <source>
        <dbReference type="ARBA" id="ARBA00022827"/>
    </source>
</evidence>
<keyword evidence="5" id="KW-0274">FAD</keyword>
<dbReference type="InterPro" id="IPR006094">
    <property type="entry name" value="Oxid_FAD_bind_N"/>
</dbReference>
<sequence>MHRAANLFKLFTQASTRRNVFQKVVSSYSRIFQNGYSGSRGLLWLSGAVTVLASTAVLNQRKLSLESAHQPFKVEDNLPSKTQDKEESISLPGALNSRKPSDVVESCFKELLSLGLGERITREEHELETHGSDISFHDKVLPDIVIYPQDTTEVSNILSICNKYKMPVVAYGGATSLEGHILPVRGGVVLDFSNMKRILRVNLQDMDVTVEPGISWNELNDYLRTYGLFFPPDPGAGASIGGMVATSCGGTNAVKYGTMKENVLSLKVVLADGRVIHTRQRVRKSSAGYDLTHLFIGSEGTLGIVTEAVLKLHPIPESHGVAMCYFDEIEDATSAVIDVVRASIDCGRIELMDDLMVKAVNKSEGLHLEEKPVLLFELAGSTHAVNEQMEKILRITKNHKGQNFEYATEPEKREELWRARKDALWSAYSLRPDCELWTTDVCVPVSRLSEMIHYTKEDLRKTKIVAPLIAHAGDGNFHLVMLVKPNDKEEMKMVKAFNDRLVKRALSMEGTCTGEHGIGEGKREYLVTELGKEAVELMRTIKQSFDPNGILNPGKIFMPKENLEN</sequence>
<dbReference type="FunFam" id="3.30.465.10:FF:000014">
    <property type="entry name" value="D-lactate dehydrogenase (Cytochrome), putative"/>
    <property type="match status" value="1"/>
</dbReference>
<dbReference type="AlphaFoldDB" id="A0AAV9IIJ8"/>
<dbReference type="InterPro" id="IPR016164">
    <property type="entry name" value="FAD-linked_Oxase-like_C"/>
</dbReference>
<keyword evidence="6" id="KW-0809">Transit peptide</keyword>
<dbReference type="EC" id="1.1.2.4" evidence="9"/>
<dbReference type="SUPFAM" id="SSF55103">
    <property type="entry name" value="FAD-linked oxidases, C-terminal domain"/>
    <property type="match status" value="1"/>
</dbReference>
<dbReference type="Gene3D" id="1.10.45.10">
    <property type="entry name" value="Vanillyl-alcohol Oxidase, Chain A, domain 4"/>
    <property type="match status" value="1"/>
</dbReference>
<dbReference type="InterPro" id="IPR016166">
    <property type="entry name" value="FAD-bd_PCMH"/>
</dbReference>
<name>A0AAV9IIJ8_9RHOD</name>
<comment type="similarity">
    <text evidence="3">Belongs to the FAD-binding oxidoreductase/transferase type 4 family.</text>
</comment>
<reference evidence="12 13" key="1">
    <citation type="submission" date="2022-07" db="EMBL/GenBank/DDBJ databases">
        <title>Genome-wide signatures of adaptation to extreme environments.</title>
        <authorList>
            <person name="Cho C.H."/>
            <person name="Yoon H.S."/>
        </authorList>
    </citation>
    <scope>NUCLEOTIDE SEQUENCE [LARGE SCALE GENOMIC DNA]</scope>
    <source>
        <strain evidence="12 13">108.79 E11</strain>
    </source>
</reference>
<dbReference type="Gene3D" id="3.30.70.2740">
    <property type="match status" value="1"/>
</dbReference>
<keyword evidence="8" id="KW-0496">Mitochondrion</keyword>